<keyword evidence="2" id="KW-1185">Reference proteome</keyword>
<protein>
    <submittedName>
        <fullName evidence="1">Uncharacterized protein</fullName>
    </submittedName>
</protein>
<reference evidence="1 2" key="1">
    <citation type="submission" date="2015-08" db="EMBL/GenBank/DDBJ databases">
        <title>Investigation of the bacterial diversity of lava forest soil.</title>
        <authorList>
            <person name="Lee J.S."/>
        </authorList>
    </citation>
    <scope>NUCLEOTIDE SEQUENCE [LARGE SCALE GENOMIC DNA]</scope>
    <source>
        <strain evidence="1 2">GJW-30</strain>
    </source>
</reference>
<name>A0A0S3PZ73_9BRAD</name>
<dbReference type="EMBL" id="AP014946">
    <property type="protein sequence ID" value="BAT61236.1"/>
    <property type="molecule type" value="Genomic_DNA"/>
</dbReference>
<dbReference type="AlphaFoldDB" id="A0A0S3PZ73"/>
<evidence type="ECO:0000313" key="1">
    <source>
        <dbReference type="EMBL" id="BAT61236.1"/>
    </source>
</evidence>
<sequence length="52" mass="6056">MEKLNSVLRAIRAPSEPKTDPVKIFREFVDHLGRIEKTKPRKKARPARRGKC</sequence>
<dbReference type="Proteomes" id="UP000236884">
    <property type="component" value="Chromosome"/>
</dbReference>
<evidence type="ECO:0000313" key="2">
    <source>
        <dbReference type="Proteomes" id="UP000236884"/>
    </source>
</evidence>
<dbReference type="KEGG" id="vgo:GJW-30_1_03793"/>
<organism evidence="1 2">
    <name type="scientific">Variibacter gotjawalensis</name>
    <dbReference type="NCBI Taxonomy" id="1333996"/>
    <lineage>
        <taxon>Bacteria</taxon>
        <taxon>Pseudomonadati</taxon>
        <taxon>Pseudomonadota</taxon>
        <taxon>Alphaproteobacteria</taxon>
        <taxon>Hyphomicrobiales</taxon>
        <taxon>Nitrobacteraceae</taxon>
        <taxon>Variibacter</taxon>
    </lineage>
</organism>
<gene>
    <name evidence="1" type="ORF">GJW-30_1_03793</name>
</gene>
<proteinExistence type="predicted"/>
<accession>A0A0S3PZ73</accession>